<dbReference type="KEGG" id="fln:FLA_0413"/>
<dbReference type="RefSeq" id="WP_076381734.1">
    <property type="nucleotide sequence ID" value="NZ_AP017422.1"/>
</dbReference>
<name>A0A173MA66_9BACT</name>
<reference evidence="2" key="1">
    <citation type="submission" date="2017-01" db="EMBL/GenBank/DDBJ databases">
        <authorList>
            <person name="Varghese N."/>
            <person name="Submissions S."/>
        </authorList>
    </citation>
    <scope>NUCLEOTIDE SEQUENCE [LARGE SCALE GENOMIC DNA]</scope>
    <source>
        <strain evidence="2">DSM 21054</strain>
    </source>
</reference>
<accession>A0A173MA66</accession>
<dbReference type="Proteomes" id="UP000186917">
    <property type="component" value="Unassembled WGS sequence"/>
</dbReference>
<keyword evidence="2" id="KW-1185">Reference proteome</keyword>
<gene>
    <name evidence="1" type="ORF">SAMN05421788_110157</name>
</gene>
<organism evidence="1 2">
    <name type="scientific">Filimonas lacunae</name>
    <dbReference type="NCBI Taxonomy" id="477680"/>
    <lineage>
        <taxon>Bacteria</taxon>
        <taxon>Pseudomonadati</taxon>
        <taxon>Bacteroidota</taxon>
        <taxon>Chitinophagia</taxon>
        <taxon>Chitinophagales</taxon>
        <taxon>Chitinophagaceae</taxon>
        <taxon>Filimonas</taxon>
    </lineage>
</organism>
<sequence>MQPAIITHLGACYLVCTELPVFIPQPITSTQGITILPGEKVTNIGSRKRTSFSLCPGLYMAYEGLFYLDTLCYAIFNCPQHNQGQRSLFEQKIYRYAFHVVFDEQTRVACFLVGAGGPKGMRDIILDTVTLFNA</sequence>
<proteinExistence type="predicted"/>
<evidence type="ECO:0000313" key="1">
    <source>
        <dbReference type="EMBL" id="SIT31401.1"/>
    </source>
</evidence>
<dbReference type="EMBL" id="FTOR01000010">
    <property type="protein sequence ID" value="SIT31401.1"/>
    <property type="molecule type" value="Genomic_DNA"/>
</dbReference>
<protein>
    <submittedName>
        <fullName evidence="1">Uncharacterized protein</fullName>
    </submittedName>
</protein>
<evidence type="ECO:0000313" key="2">
    <source>
        <dbReference type="Proteomes" id="UP000186917"/>
    </source>
</evidence>
<dbReference type="AlphaFoldDB" id="A0A173MA66"/>